<evidence type="ECO:0000256" key="4">
    <source>
        <dbReference type="ARBA" id="ARBA00023235"/>
    </source>
</evidence>
<evidence type="ECO:0000256" key="6">
    <source>
        <dbReference type="RuleBase" id="RU003887"/>
    </source>
</evidence>
<dbReference type="GO" id="GO:0120159">
    <property type="term" value="F:rRNA pseudouridine synthase activity"/>
    <property type="evidence" value="ECO:0007669"/>
    <property type="project" value="UniProtKB-ARBA"/>
</dbReference>
<dbReference type="InterPro" id="IPR020094">
    <property type="entry name" value="TruA/RsuA/RluB/E/F_N"/>
</dbReference>
<dbReference type="GO" id="GO:0000455">
    <property type="term" value="P:enzyme-directed rRNA pseudouridine synthesis"/>
    <property type="evidence" value="ECO:0007669"/>
    <property type="project" value="UniProtKB-ARBA"/>
</dbReference>
<dbReference type="Pfam" id="PF00849">
    <property type="entry name" value="PseudoU_synth_2"/>
    <property type="match status" value="1"/>
</dbReference>
<dbReference type="SUPFAM" id="SSF55174">
    <property type="entry name" value="Alpha-L RNA-binding motif"/>
    <property type="match status" value="1"/>
</dbReference>
<dbReference type="PANTHER" id="PTHR47683:SF3">
    <property type="entry name" value="RIBOSOMAL LARGE SUBUNIT PSEUDOURIDINE SYNTHASE B"/>
    <property type="match status" value="1"/>
</dbReference>
<keyword evidence="10" id="KW-1185">Reference proteome</keyword>
<dbReference type="GO" id="GO:0003723">
    <property type="term" value="F:RNA binding"/>
    <property type="evidence" value="ECO:0007669"/>
    <property type="project" value="UniProtKB-KW"/>
</dbReference>
<dbReference type="PROSITE" id="PS50889">
    <property type="entry name" value="S4"/>
    <property type="match status" value="1"/>
</dbReference>
<reference evidence="9" key="1">
    <citation type="submission" date="2021-03" db="EMBL/GenBank/DDBJ databases">
        <authorList>
            <person name="So Y."/>
        </authorList>
    </citation>
    <scope>NUCLEOTIDE SEQUENCE</scope>
    <source>
        <strain evidence="9">SG15</strain>
    </source>
</reference>
<dbReference type="Gene3D" id="3.10.290.10">
    <property type="entry name" value="RNA-binding S4 domain"/>
    <property type="match status" value="1"/>
</dbReference>
<comment type="caution">
    <text evidence="9">The sequence shown here is derived from an EMBL/GenBank/DDBJ whole genome shotgun (WGS) entry which is preliminary data.</text>
</comment>
<accession>A0A940N100</accession>
<sequence>MSGEGTPDDAHDPARGERIAKWLARAGVASRRDAEALIAQGVVTLNGAVVQTPATFVAEGDAVLVRGQRVGAAEVTRLFRYHKPDGLVTTHKDPQGRPTVFERLPAGLPRLVSVGRLDLTSEGLLLLTNDGALARRLELPSNGWSRRYRVRVHGKVHEGALAWLARGITVEGVKYGPITAGLDSRQGTNAWLTVTLQEGRNREIRRVMEHLGLHVTRLIRVAYGPFQLGTLPPGAVEEVNARTLRDELGVTTAKPRIQRGVEREPLPPAEPEPPRKRAPRARRAGDPHRTPWGAKPRTE</sequence>
<evidence type="ECO:0000256" key="3">
    <source>
        <dbReference type="ARBA" id="ARBA00022884"/>
    </source>
</evidence>
<feature type="domain" description="RNA-binding S4" evidence="8">
    <location>
        <begin position="17"/>
        <end position="76"/>
    </location>
</feature>
<dbReference type="PANTHER" id="PTHR47683">
    <property type="entry name" value="PSEUDOURIDINE SYNTHASE FAMILY PROTEIN-RELATED"/>
    <property type="match status" value="1"/>
</dbReference>
<dbReference type="Pfam" id="PF01479">
    <property type="entry name" value="S4"/>
    <property type="match status" value="1"/>
</dbReference>
<dbReference type="FunFam" id="3.10.290.10:FF:000003">
    <property type="entry name" value="Pseudouridine synthase"/>
    <property type="match status" value="1"/>
</dbReference>
<evidence type="ECO:0000256" key="1">
    <source>
        <dbReference type="ARBA" id="ARBA00000073"/>
    </source>
</evidence>
<dbReference type="Gene3D" id="3.30.70.580">
    <property type="entry name" value="Pseudouridine synthase I, catalytic domain, N-terminal subdomain"/>
    <property type="match status" value="1"/>
</dbReference>
<organism evidence="9 10">
    <name type="scientific">Roseomonas indoligenes</name>
    <dbReference type="NCBI Taxonomy" id="2820811"/>
    <lineage>
        <taxon>Bacteria</taxon>
        <taxon>Pseudomonadati</taxon>
        <taxon>Pseudomonadota</taxon>
        <taxon>Alphaproteobacteria</taxon>
        <taxon>Acetobacterales</taxon>
        <taxon>Roseomonadaceae</taxon>
        <taxon>Roseomonas</taxon>
    </lineage>
</organism>
<evidence type="ECO:0000256" key="5">
    <source>
        <dbReference type="PROSITE-ProRule" id="PRU00182"/>
    </source>
</evidence>
<dbReference type="InterPro" id="IPR006145">
    <property type="entry name" value="PsdUridine_synth_RsuA/RluA"/>
</dbReference>
<dbReference type="InterPro" id="IPR000748">
    <property type="entry name" value="PsdUridine_synth_RsuA/RluB/E/F"/>
</dbReference>
<dbReference type="InterPro" id="IPR020103">
    <property type="entry name" value="PsdUridine_synth_cat_dom_sf"/>
</dbReference>
<feature type="region of interest" description="Disordered" evidence="7">
    <location>
        <begin position="247"/>
        <end position="299"/>
    </location>
</feature>
<dbReference type="SUPFAM" id="SSF55120">
    <property type="entry name" value="Pseudouridine synthase"/>
    <property type="match status" value="1"/>
</dbReference>
<keyword evidence="3 5" id="KW-0694">RNA-binding</keyword>
<dbReference type="InterPro" id="IPR018496">
    <property type="entry name" value="PsdUridine_synth_RsuA/RluB_CS"/>
</dbReference>
<evidence type="ECO:0000313" key="9">
    <source>
        <dbReference type="EMBL" id="MBP0494544.1"/>
    </source>
</evidence>
<dbReference type="AlphaFoldDB" id="A0A940N100"/>
<dbReference type="InterPro" id="IPR042092">
    <property type="entry name" value="PsdUridine_s_RsuA/RluB/E/F_cat"/>
</dbReference>
<evidence type="ECO:0000313" key="10">
    <source>
        <dbReference type="Proteomes" id="UP000677537"/>
    </source>
</evidence>
<dbReference type="RefSeq" id="WP_209375296.1">
    <property type="nucleotide sequence ID" value="NZ_JAGIZA010000011.1"/>
</dbReference>
<keyword evidence="4 6" id="KW-0413">Isomerase</keyword>
<dbReference type="EMBL" id="JAGIZA010000011">
    <property type="protein sequence ID" value="MBP0494544.1"/>
    <property type="molecule type" value="Genomic_DNA"/>
</dbReference>
<evidence type="ECO:0000256" key="7">
    <source>
        <dbReference type="SAM" id="MobiDB-lite"/>
    </source>
</evidence>
<dbReference type="InterPro" id="IPR002942">
    <property type="entry name" value="S4_RNA-bd"/>
</dbReference>
<dbReference type="SMART" id="SM00363">
    <property type="entry name" value="S4"/>
    <property type="match status" value="1"/>
</dbReference>
<evidence type="ECO:0000256" key="2">
    <source>
        <dbReference type="ARBA" id="ARBA00008348"/>
    </source>
</evidence>
<dbReference type="PROSITE" id="PS01149">
    <property type="entry name" value="PSI_RSU"/>
    <property type="match status" value="1"/>
</dbReference>
<evidence type="ECO:0000259" key="8">
    <source>
        <dbReference type="SMART" id="SM00363"/>
    </source>
</evidence>
<name>A0A940N100_9PROT</name>
<comment type="catalytic activity">
    <reaction evidence="1">
        <text>a uridine in RNA = a pseudouridine in RNA</text>
        <dbReference type="Rhea" id="RHEA:48348"/>
        <dbReference type="Rhea" id="RHEA-COMP:12068"/>
        <dbReference type="Rhea" id="RHEA-COMP:12069"/>
        <dbReference type="ChEBI" id="CHEBI:65314"/>
        <dbReference type="ChEBI" id="CHEBI:65315"/>
    </reaction>
</comment>
<proteinExistence type="inferred from homology"/>
<dbReference type="NCBIfam" id="TIGR00093">
    <property type="entry name" value="pseudouridine synthase"/>
    <property type="match status" value="1"/>
</dbReference>
<comment type="similarity">
    <text evidence="2 6">Belongs to the pseudouridine synthase RsuA family.</text>
</comment>
<dbReference type="CDD" id="cd00165">
    <property type="entry name" value="S4"/>
    <property type="match status" value="1"/>
</dbReference>
<dbReference type="Gene3D" id="3.30.70.1560">
    <property type="entry name" value="Alpha-L RNA-binding motif"/>
    <property type="match status" value="1"/>
</dbReference>
<dbReference type="InterPro" id="IPR050343">
    <property type="entry name" value="RsuA_PseudoU_synthase"/>
</dbReference>
<dbReference type="EC" id="5.4.99.-" evidence="6"/>
<dbReference type="InterPro" id="IPR036986">
    <property type="entry name" value="S4_RNA-bd_sf"/>
</dbReference>
<protein>
    <recommendedName>
        <fullName evidence="6">Pseudouridine synthase</fullName>
        <ecNumber evidence="6">5.4.99.-</ecNumber>
    </recommendedName>
</protein>
<gene>
    <name evidence="9" type="ORF">J5Y10_17305</name>
</gene>
<dbReference type="Proteomes" id="UP000677537">
    <property type="component" value="Unassembled WGS sequence"/>
</dbReference>